<keyword evidence="1" id="KW-1133">Transmembrane helix</keyword>
<feature type="transmembrane region" description="Helical" evidence="1">
    <location>
        <begin position="21"/>
        <end position="45"/>
    </location>
</feature>
<name>A0A7W3IPP2_9ACTN</name>
<organism evidence="2 3">
    <name type="scientific">Microlunatus kandeliicorticis</name>
    <dbReference type="NCBI Taxonomy" id="1759536"/>
    <lineage>
        <taxon>Bacteria</taxon>
        <taxon>Bacillati</taxon>
        <taxon>Actinomycetota</taxon>
        <taxon>Actinomycetes</taxon>
        <taxon>Propionibacteriales</taxon>
        <taxon>Propionibacteriaceae</taxon>
        <taxon>Microlunatus</taxon>
    </lineage>
</organism>
<keyword evidence="1" id="KW-0472">Membrane</keyword>
<feature type="transmembrane region" description="Helical" evidence="1">
    <location>
        <begin position="88"/>
        <end position="108"/>
    </location>
</feature>
<feature type="transmembrane region" description="Helical" evidence="1">
    <location>
        <begin position="65"/>
        <end position="81"/>
    </location>
</feature>
<proteinExistence type="predicted"/>
<dbReference type="Proteomes" id="UP000523079">
    <property type="component" value="Unassembled WGS sequence"/>
</dbReference>
<feature type="transmembrane region" description="Helical" evidence="1">
    <location>
        <begin position="114"/>
        <end position="134"/>
    </location>
</feature>
<keyword evidence="3" id="KW-1185">Reference proteome</keyword>
<sequence length="139" mass="14653">MTDTQQSTTAAAPAAVRPRSTLFSALIGLAALAVLLQGLWAGLFIHEGRKYDDSWVEVHARGADVAIALALVATIVAIVKLRSRLDILVGSIAFTVLLVLEAFLGGLIGDSPAVTAVHFPLAMALMGLAVWLPLRATRR</sequence>
<dbReference type="AlphaFoldDB" id="A0A7W3IPP2"/>
<evidence type="ECO:0000313" key="2">
    <source>
        <dbReference type="EMBL" id="MBA8792951.1"/>
    </source>
</evidence>
<dbReference type="RefSeq" id="WP_182558524.1">
    <property type="nucleotide sequence ID" value="NZ_JACGWT010000001.1"/>
</dbReference>
<gene>
    <name evidence="2" type="ORF">FHX74_000545</name>
</gene>
<reference evidence="2 3" key="1">
    <citation type="submission" date="2020-07" db="EMBL/GenBank/DDBJ databases">
        <title>Sequencing the genomes of 1000 actinobacteria strains.</title>
        <authorList>
            <person name="Klenk H.-P."/>
        </authorList>
    </citation>
    <scope>NUCLEOTIDE SEQUENCE [LARGE SCALE GENOMIC DNA]</scope>
    <source>
        <strain evidence="2 3">DSM 100723</strain>
    </source>
</reference>
<accession>A0A7W3IPP2</accession>
<evidence type="ECO:0000256" key="1">
    <source>
        <dbReference type="SAM" id="Phobius"/>
    </source>
</evidence>
<dbReference type="EMBL" id="JACGWT010000001">
    <property type="protein sequence ID" value="MBA8792951.1"/>
    <property type="molecule type" value="Genomic_DNA"/>
</dbReference>
<comment type="caution">
    <text evidence="2">The sequence shown here is derived from an EMBL/GenBank/DDBJ whole genome shotgun (WGS) entry which is preliminary data.</text>
</comment>
<evidence type="ECO:0000313" key="3">
    <source>
        <dbReference type="Proteomes" id="UP000523079"/>
    </source>
</evidence>
<keyword evidence="1" id="KW-0812">Transmembrane</keyword>
<protein>
    <submittedName>
        <fullName evidence="2">Uncharacterized protein</fullName>
    </submittedName>
</protein>